<accession>A0A1L7XB97</accession>
<keyword evidence="3" id="KW-1185">Reference proteome</keyword>
<reference evidence="2 3" key="1">
    <citation type="submission" date="2016-03" db="EMBL/GenBank/DDBJ databases">
        <authorList>
            <person name="Ploux O."/>
        </authorList>
    </citation>
    <scope>NUCLEOTIDE SEQUENCE [LARGE SCALE GENOMIC DNA]</scope>
    <source>
        <strain evidence="2 3">UAMH 11012</strain>
    </source>
</reference>
<proteinExistence type="predicted"/>
<dbReference type="AlphaFoldDB" id="A0A1L7XB97"/>
<name>A0A1L7XB97_9HELO</name>
<feature type="compositionally biased region" description="Polar residues" evidence="1">
    <location>
        <begin position="130"/>
        <end position="146"/>
    </location>
</feature>
<feature type="compositionally biased region" description="Basic and acidic residues" evidence="1">
    <location>
        <begin position="115"/>
        <end position="129"/>
    </location>
</feature>
<dbReference type="EMBL" id="FJOG01000020">
    <property type="protein sequence ID" value="CZR62285.1"/>
    <property type="molecule type" value="Genomic_DNA"/>
</dbReference>
<evidence type="ECO:0000313" key="2">
    <source>
        <dbReference type="EMBL" id="CZR62285.1"/>
    </source>
</evidence>
<evidence type="ECO:0000313" key="3">
    <source>
        <dbReference type="Proteomes" id="UP000184330"/>
    </source>
</evidence>
<feature type="region of interest" description="Disordered" evidence="1">
    <location>
        <begin position="115"/>
        <end position="146"/>
    </location>
</feature>
<evidence type="ECO:0000256" key="1">
    <source>
        <dbReference type="SAM" id="MobiDB-lite"/>
    </source>
</evidence>
<dbReference type="Proteomes" id="UP000184330">
    <property type="component" value="Unassembled WGS sequence"/>
</dbReference>
<sequence length="193" mass="21989">MTTFASSVRNDLAIYGRSEKSVLPDWKFQYMPELVHSSGTLRRKEDLSRLVYKKNDHRTTKWCSRTFTSEIQETGNELKQEHRKEIISESLTYFARFSSICLGLQFTAKKATEEERAGKARAQQERLSQRQEPSSSSNKMARTMSSKLPDIENSSCAPGMFAFERGIQNRIPCFNSCCDQALAPQLKAGVTGW</sequence>
<organism evidence="2 3">
    <name type="scientific">Phialocephala subalpina</name>
    <dbReference type="NCBI Taxonomy" id="576137"/>
    <lineage>
        <taxon>Eukaryota</taxon>
        <taxon>Fungi</taxon>
        <taxon>Dikarya</taxon>
        <taxon>Ascomycota</taxon>
        <taxon>Pezizomycotina</taxon>
        <taxon>Leotiomycetes</taxon>
        <taxon>Helotiales</taxon>
        <taxon>Mollisiaceae</taxon>
        <taxon>Phialocephala</taxon>
        <taxon>Phialocephala fortinii species complex</taxon>
    </lineage>
</organism>
<gene>
    <name evidence="2" type="ORF">PAC_12182</name>
</gene>
<protein>
    <submittedName>
        <fullName evidence="2">Uncharacterized protein</fullName>
    </submittedName>
</protein>